<evidence type="ECO:0000256" key="5">
    <source>
        <dbReference type="ARBA" id="ARBA00022989"/>
    </source>
</evidence>
<sequence>MENIYGAEKRDRKKYKKPIVTIGLIVLNIIFFTLLELLGCTEDSSFMAHYGALFVPYVLEGNQYFRFITSMFMHFGINHLFNNMIMLFCLGEILEKQIGKVSFLTVYLLSGIGANIISFWYYLKGDELVVSAGASGAIFGILGSLLVVVVMNKGKLESITTLRLIFMICLSLYLGYRDINTNNAAHIGGLLFGIILGIILSMIIVFKRKKK</sequence>
<evidence type="ECO:0000256" key="3">
    <source>
        <dbReference type="ARBA" id="ARBA00022692"/>
    </source>
</evidence>
<feature type="transmembrane region" description="Helical" evidence="7">
    <location>
        <begin position="64"/>
        <end position="89"/>
    </location>
</feature>
<evidence type="ECO:0000256" key="7">
    <source>
        <dbReference type="SAM" id="Phobius"/>
    </source>
</evidence>
<dbReference type="EMBL" id="QRCT01000007">
    <property type="protein sequence ID" value="RDU25153.1"/>
    <property type="molecule type" value="Genomic_DNA"/>
</dbReference>
<dbReference type="AlphaFoldDB" id="A0A371B034"/>
<comment type="similarity">
    <text evidence="2">Belongs to the peptidase S54 family.</text>
</comment>
<dbReference type="PANTHER" id="PTHR43731:SF14">
    <property type="entry name" value="PRESENILIN-ASSOCIATED RHOMBOID-LIKE PROTEIN, MITOCHONDRIAL"/>
    <property type="match status" value="1"/>
</dbReference>
<keyword evidence="5 7" id="KW-1133">Transmembrane helix</keyword>
<feature type="domain" description="Peptidase S54 rhomboid" evidence="8">
    <location>
        <begin position="62"/>
        <end position="201"/>
    </location>
</feature>
<comment type="caution">
    <text evidence="9">The sequence shown here is derived from an EMBL/GenBank/DDBJ whole genome shotgun (WGS) entry which is preliminary data.</text>
</comment>
<keyword evidence="6 7" id="KW-0472">Membrane</keyword>
<keyword evidence="10" id="KW-1185">Reference proteome</keyword>
<feature type="transmembrane region" description="Helical" evidence="7">
    <location>
        <begin position="128"/>
        <end position="150"/>
    </location>
</feature>
<dbReference type="Gene3D" id="1.20.1540.10">
    <property type="entry name" value="Rhomboid-like"/>
    <property type="match status" value="1"/>
</dbReference>
<protein>
    <submittedName>
        <fullName evidence="9">Rhomboid family intramembrane serine protease</fullName>
    </submittedName>
</protein>
<name>A0A371B034_9FIRM</name>
<reference evidence="9 10" key="1">
    <citation type="submission" date="2018-07" db="EMBL/GenBank/DDBJ databases">
        <title>Anaerosacharophilus polymeroproducens gen. nov. sp. nov., an anaerobic bacterium isolated from salt field.</title>
        <authorList>
            <person name="Kim W."/>
            <person name="Yang S.-H."/>
            <person name="Oh J."/>
            <person name="Lee J.-H."/>
            <person name="Kwon K.K."/>
        </authorList>
    </citation>
    <scope>NUCLEOTIDE SEQUENCE [LARGE SCALE GENOMIC DNA]</scope>
    <source>
        <strain evidence="9 10">MCWD5</strain>
    </source>
</reference>
<evidence type="ECO:0000313" key="10">
    <source>
        <dbReference type="Proteomes" id="UP000255036"/>
    </source>
</evidence>
<dbReference type="GO" id="GO:0006508">
    <property type="term" value="P:proteolysis"/>
    <property type="evidence" value="ECO:0007669"/>
    <property type="project" value="UniProtKB-KW"/>
</dbReference>
<evidence type="ECO:0000259" key="8">
    <source>
        <dbReference type="Pfam" id="PF01694"/>
    </source>
</evidence>
<dbReference type="GO" id="GO:0016020">
    <property type="term" value="C:membrane"/>
    <property type="evidence" value="ECO:0007669"/>
    <property type="project" value="UniProtKB-SubCell"/>
</dbReference>
<evidence type="ECO:0000256" key="4">
    <source>
        <dbReference type="ARBA" id="ARBA00022801"/>
    </source>
</evidence>
<keyword evidence="4" id="KW-0378">Hydrolase</keyword>
<dbReference type="PANTHER" id="PTHR43731">
    <property type="entry name" value="RHOMBOID PROTEASE"/>
    <property type="match status" value="1"/>
</dbReference>
<dbReference type="Proteomes" id="UP000255036">
    <property type="component" value="Unassembled WGS sequence"/>
</dbReference>
<feature type="transmembrane region" description="Helical" evidence="7">
    <location>
        <begin position="185"/>
        <end position="206"/>
    </location>
</feature>
<proteinExistence type="inferred from homology"/>
<feature type="transmembrane region" description="Helical" evidence="7">
    <location>
        <begin position="101"/>
        <end position="122"/>
    </location>
</feature>
<dbReference type="InterPro" id="IPR050925">
    <property type="entry name" value="Rhomboid_protease_S54"/>
</dbReference>
<feature type="transmembrane region" description="Helical" evidence="7">
    <location>
        <begin position="162"/>
        <end position="179"/>
    </location>
</feature>
<keyword evidence="3 7" id="KW-0812">Transmembrane</keyword>
<evidence type="ECO:0000256" key="1">
    <source>
        <dbReference type="ARBA" id="ARBA00004141"/>
    </source>
</evidence>
<dbReference type="GO" id="GO:0004252">
    <property type="term" value="F:serine-type endopeptidase activity"/>
    <property type="evidence" value="ECO:0007669"/>
    <property type="project" value="InterPro"/>
</dbReference>
<gene>
    <name evidence="9" type="ORF">DWV06_00850</name>
</gene>
<organism evidence="9 10">
    <name type="scientific">Anaerosacchariphilus polymeriproducens</name>
    <dbReference type="NCBI Taxonomy" id="1812858"/>
    <lineage>
        <taxon>Bacteria</taxon>
        <taxon>Bacillati</taxon>
        <taxon>Bacillota</taxon>
        <taxon>Clostridia</taxon>
        <taxon>Lachnospirales</taxon>
        <taxon>Lachnospiraceae</taxon>
        <taxon>Anaerosacchariphilus</taxon>
    </lineage>
</organism>
<keyword evidence="9" id="KW-0645">Protease</keyword>
<dbReference type="InterPro" id="IPR035952">
    <property type="entry name" value="Rhomboid-like_sf"/>
</dbReference>
<evidence type="ECO:0000256" key="6">
    <source>
        <dbReference type="ARBA" id="ARBA00023136"/>
    </source>
</evidence>
<dbReference type="SUPFAM" id="SSF144091">
    <property type="entry name" value="Rhomboid-like"/>
    <property type="match status" value="1"/>
</dbReference>
<evidence type="ECO:0000256" key="2">
    <source>
        <dbReference type="ARBA" id="ARBA00009045"/>
    </source>
</evidence>
<dbReference type="Pfam" id="PF01694">
    <property type="entry name" value="Rhomboid"/>
    <property type="match status" value="1"/>
</dbReference>
<feature type="transmembrane region" description="Helical" evidence="7">
    <location>
        <begin position="19"/>
        <end position="38"/>
    </location>
</feature>
<dbReference type="InterPro" id="IPR022764">
    <property type="entry name" value="Peptidase_S54_rhomboid_dom"/>
</dbReference>
<evidence type="ECO:0000313" key="9">
    <source>
        <dbReference type="EMBL" id="RDU25153.1"/>
    </source>
</evidence>
<comment type="subcellular location">
    <subcellularLocation>
        <location evidence="1">Membrane</location>
        <topology evidence="1">Multi-pass membrane protein</topology>
    </subcellularLocation>
</comment>
<dbReference type="OrthoDB" id="9813074at2"/>
<accession>A0A371B034</accession>